<reference evidence="1 2" key="1">
    <citation type="journal article" date="1998" name="Science">
        <title>Genome sequence of the nematode C. elegans: a platform for investigating biology.</title>
        <authorList>
            <consortium name="The C. elegans sequencing consortium"/>
            <person name="Sulson J.E."/>
            <person name="Waterston R."/>
        </authorList>
    </citation>
    <scope>NUCLEOTIDE SEQUENCE [LARGE SCALE GENOMIC DNA]</scope>
    <source>
        <strain evidence="1 2">Bristol N2</strain>
    </source>
</reference>
<sequence>MCCLAGLMACLCFLCLSK</sequence>
<dbReference type="RefSeq" id="NP_001368445.1">
    <property type="nucleotide sequence ID" value="NM_001380342.1"/>
</dbReference>
<organism evidence="1 2">
    <name type="scientific">Caenorhabditis elegans</name>
    <dbReference type="NCBI Taxonomy" id="6239"/>
    <lineage>
        <taxon>Eukaryota</taxon>
        <taxon>Metazoa</taxon>
        <taxon>Ecdysozoa</taxon>
        <taxon>Nematoda</taxon>
        <taxon>Chromadorea</taxon>
        <taxon>Rhabditida</taxon>
        <taxon>Rhabditina</taxon>
        <taxon>Rhabditomorpha</taxon>
        <taxon>Rhabditoidea</taxon>
        <taxon>Rhabditidae</taxon>
        <taxon>Peloderinae</taxon>
        <taxon>Caenorhabditis</taxon>
    </lineage>
</organism>
<protein>
    <submittedName>
        <fullName evidence="1">CYSTM domain-containing protein</fullName>
    </submittedName>
</protein>
<keyword evidence="2" id="KW-1185">Reference proteome</keyword>
<evidence type="ECO:0000313" key="2">
    <source>
        <dbReference type="Proteomes" id="UP000001940"/>
    </source>
</evidence>
<accession>W6RY45</accession>
<name>W6RY45_CAEEL</name>
<gene>
    <name evidence="1 3" type="ORF">C33H5.13</name>
    <name evidence="1" type="ORF">CELE_C33H5.13</name>
</gene>
<proteinExistence type="predicted"/>
<dbReference type="ExpressionAtlas" id="W6RY45">
    <property type="expression patterns" value="baseline and differential"/>
</dbReference>
<dbReference type="HOGENOM" id="CLU_163561_0_0_1"/>
<evidence type="ECO:0000313" key="1">
    <source>
        <dbReference type="EMBL" id="CDM63520.1"/>
    </source>
</evidence>
<dbReference type="KEGG" id="cel:CELE_C33H5.13"/>
<evidence type="ECO:0000313" key="3">
    <source>
        <dbReference type="WormBase" id="C33H5.13c"/>
    </source>
</evidence>
<dbReference type="CTD" id="183188"/>
<dbReference type="GeneID" id="183188"/>
<dbReference type="Proteomes" id="UP000001940">
    <property type="component" value="Chromosome IV"/>
</dbReference>
<dbReference type="WormBase" id="C33H5.13c">
    <property type="protein sequence ID" value="CE49481"/>
    <property type="gene ID" value="WBGene00016379"/>
</dbReference>
<dbReference type="AlphaFoldDB" id="W6RY45"/>
<dbReference type="EMBL" id="BX284604">
    <property type="protein sequence ID" value="CDM63520.1"/>
    <property type="molecule type" value="Genomic_DNA"/>
</dbReference>
<dbReference type="Bgee" id="WBGene00016379">
    <property type="expression patterns" value="Expressed in larva and 4 other cell types or tissues"/>
</dbReference>
<dbReference type="AGR" id="WB:WBGene00016379"/>